<dbReference type="AlphaFoldDB" id="A0A2M7T9S3"/>
<name>A0A2M7T9S3_9ACTN</name>
<proteinExistence type="predicted"/>
<comment type="caution">
    <text evidence="1">The sequence shown here is derived from an EMBL/GenBank/DDBJ whole genome shotgun (WGS) entry which is preliminary data.</text>
</comment>
<accession>A0A2M7T9S3</accession>
<evidence type="ECO:0000313" key="2">
    <source>
        <dbReference type="Proteomes" id="UP000230956"/>
    </source>
</evidence>
<evidence type="ECO:0008006" key="3">
    <source>
        <dbReference type="Google" id="ProtNLM"/>
    </source>
</evidence>
<dbReference type="InterPro" id="IPR014942">
    <property type="entry name" value="AbiEii"/>
</dbReference>
<organism evidence="1 2">
    <name type="scientific">Candidatus Aquicultor secundus</name>
    <dbReference type="NCBI Taxonomy" id="1973895"/>
    <lineage>
        <taxon>Bacteria</taxon>
        <taxon>Bacillati</taxon>
        <taxon>Actinomycetota</taxon>
        <taxon>Candidatus Aquicultoria</taxon>
        <taxon>Candidatus Aquicultorales</taxon>
        <taxon>Candidatus Aquicultoraceae</taxon>
        <taxon>Candidatus Aquicultor</taxon>
    </lineage>
</organism>
<protein>
    <recommendedName>
        <fullName evidence="3">Nucleotidyl transferase AbiEii/AbiGii toxin family protein</fullName>
    </recommendedName>
</protein>
<dbReference type="EMBL" id="PFNG01000056">
    <property type="protein sequence ID" value="PIZ41469.1"/>
    <property type="molecule type" value="Genomic_DNA"/>
</dbReference>
<gene>
    <name evidence="1" type="ORF">COY37_02165</name>
</gene>
<dbReference type="Proteomes" id="UP000230956">
    <property type="component" value="Unassembled WGS sequence"/>
</dbReference>
<evidence type="ECO:0000313" key="1">
    <source>
        <dbReference type="EMBL" id="PIZ41469.1"/>
    </source>
</evidence>
<sequence>MIPRSELQRLSHRLKMNELVLEKDYVLTWIILGIADSDLYPLLAFKGGTALRKIYFPDYRFSEDLDFTVLEKVESDDLISGLGRVIADLSKGQGFQFALPSEKIERRNDSITAYISFVGPLQAKLGSRDIKVDFTLSEKLIFPVEPHTIYRDYSDAVEKQILTYSLEEIMVEKLCAIIGRTEPRDVYDLDYLFDQNLDFMAIPNALVEKAEFKGIDPNRLLEVLEKKKPTLERMWKTRLAHQVKDLPHLEEVLRNLQRNIKKHVELGD</sequence>
<dbReference type="Gene3D" id="3.10.450.620">
    <property type="entry name" value="JHP933, nucleotidyltransferase-like core domain"/>
    <property type="match status" value="1"/>
</dbReference>
<reference evidence="2" key="1">
    <citation type="submission" date="2017-09" db="EMBL/GenBank/DDBJ databases">
        <title>Depth-based differentiation of microbial function through sediment-hosted aquifers and enrichment of novel symbionts in the deep terrestrial subsurface.</title>
        <authorList>
            <person name="Probst A.J."/>
            <person name="Ladd B."/>
            <person name="Jarett J.K."/>
            <person name="Geller-Mcgrath D.E."/>
            <person name="Sieber C.M.K."/>
            <person name="Emerson J.B."/>
            <person name="Anantharaman K."/>
            <person name="Thomas B.C."/>
            <person name="Malmstrom R."/>
            <person name="Stieglmeier M."/>
            <person name="Klingl A."/>
            <person name="Woyke T."/>
            <person name="Ryan C.M."/>
            <person name="Banfield J.F."/>
        </authorList>
    </citation>
    <scope>NUCLEOTIDE SEQUENCE [LARGE SCALE GENOMIC DNA]</scope>
</reference>
<dbReference type="Pfam" id="PF08843">
    <property type="entry name" value="AbiEii"/>
    <property type="match status" value="1"/>
</dbReference>